<evidence type="ECO:0000313" key="2">
    <source>
        <dbReference type="EMBL" id="CUN22298.1"/>
    </source>
</evidence>
<protein>
    <submittedName>
        <fullName evidence="1">Uncharacterized protein</fullName>
    </submittedName>
</protein>
<evidence type="ECO:0000313" key="4">
    <source>
        <dbReference type="Proteomes" id="UP000049828"/>
    </source>
</evidence>
<reference evidence="4" key="2">
    <citation type="submission" date="2015-05" db="EMBL/GenBank/DDBJ databases">
        <authorList>
            <consortium name="Pathogen Informatics"/>
        </authorList>
    </citation>
    <scope>NUCLEOTIDE SEQUENCE [LARGE SCALE GENOMIC DNA]</scope>
    <source>
        <strain evidence="3 5">2789STDY5608835</strain>
        <strain evidence="2 6">2789STDY5608887</strain>
        <strain evidence="4">L1-83</strain>
    </source>
</reference>
<name>A0A0M6WFJ7_9FIRM</name>
<sequence length="29" mass="3515">MNNNLYHEKYDGSNEAEVFRHEVIMDLVF</sequence>
<dbReference type="EMBL" id="CYXX01000021">
    <property type="protein sequence ID" value="CUN22298.1"/>
    <property type="molecule type" value="Genomic_DNA"/>
</dbReference>
<dbReference type="EMBL" id="CVRS01000026">
    <property type="protein sequence ID" value="CRL33839.1"/>
    <property type="molecule type" value="Genomic_DNA"/>
</dbReference>
<gene>
    <name evidence="3" type="ORF">ERS852392_02278</name>
    <name evidence="2" type="ORF">ERS852444_02560</name>
    <name evidence="1" type="ORF">RIL183_13381</name>
</gene>
<dbReference type="EMBL" id="CYYR01000016">
    <property type="protein sequence ID" value="CUO13964.1"/>
    <property type="molecule type" value="Genomic_DNA"/>
</dbReference>
<evidence type="ECO:0000313" key="1">
    <source>
        <dbReference type="EMBL" id="CRL33839.1"/>
    </source>
</evidence>
<proteinExistence type="predicted"/>
<evidence type="ECO:0000313" key="6">
    <source>
        <dbReference type="Proteomes" id="UP000095453"/>
    </source>
</evidence>
<keyword evidence="4" id="KW-1185">Reference proteome</keyword>
<accession>A0A0M6WFJ7</accession>
<dbReference type="Proteomes" id="UP000095453">
    <property type="component" value="Unassembled WGS sequence"/>
</dbReference>
<evidence type="ECO:0000313" key="3">
    <source>
        <dbReference type="EMBL" id="CUO13964.1"/>
    </source>
</evidence>
<dbReference type="Proteomes" id="UP000095395">
    <property type="component" value="Unassembled WGS sequence"/>
</dbReference>
<evidence type="ECO:0000313" key="5">
    <source>
        <dbReference type="Proteomes" id="UP000095395"/>
    </source>
</evidence>
<reference evidence="1" key="1">
    <citation type="submission" date="2015-05" db="EMBL/GenBank/DDBJ databases">
        <authorList>
            <person name="Wang D.B."/>
            <person name="Wang M."/>
        </authorList>
    </citation>
    <scope>NUCLEOTIDE SEQUENCE [LARGE SCALE GENOMIC DNA]</scope>
    <source>
        <strain evidence="1">L1-83</strain>
    </source>
</reference>
<dbReference type="AlphaFoldDB" id="A0A0M6WFJ7"/>
<dbReference type="Proteomes" id="UP000049828">
    <property type="component" value="Unassembled WGS sequence"/>
</dbReference>
<organism evidence="1 4">
    <name type="scientific">Roseburia inulinivorans</name>
    <dbReference type="NCBI Taxonomy" id="360807"/>
    <lineage>
        <taxon>Bacteria</taxon>
        <taxon>Bacillati</taxon>
        <taxon>Bacillota</taxon>
        <taxon>Clostridia</taxon>
        <taxon>Lachnospirales</taxon>
        <taxon>Lachnospiraceae</taxon>
        <taxon>Roseburia</taxon>
    </lineage>
</organism>
<dbReference type="STRING" id="360807.ERS852392_02278"/>